<dbReference type="Proteomes" id="UP000663834">
    <property type="component" value="Unassembled WGS sequence"/>
</dbReference>
<dbReference type="EMBL" id="CAJOBJ010001157">
    <property type="protein sequence ID" value="CAF3864526.1"/>
    <property type="molecule type" value="Genomic_DNA"/>
</dbReference>
<dbReference type="Proteomes" id="UP000681720">
    <property type="component" value="Unassembled WGS sequence"/>
</dbReference>
<dbReference type="Proteomes" id="UP000681967">
    <property type="component" value="Unassembled WGS sequence"/>
</dbReference>
<evidence type="ECO:0000313" key="1">
    <source>
        <dbReference type="EMBL" id="CAF1308534.1"/>
    </source>
</evidence>
<sequence>MTDFQTNQQKRNLARAEFIKLCGNIDGTVTIAQTKNIIKTIGFDASSTKVDKFIRDYDIECKEVPIKSLVYVQLMSLQ</sequence>
<proteinExistence type="predicted"/>
<evidence type="ECO:0000313" key="4">
    <source>
        <dbReference type="EMBL" id="CAF3864526.1"/>
    </source>
</evidence>
<gene>
    <name evidence="3" type="ORF">BYL167_LOCUS5857</name>
    <name evidence="1" type="ORF">CJN711_LOCUS17309</name>
    <name evidence="4" type="ORF">GIL414_LOCUS4678</name>
    <name evidence="2" type="ORF">KQP761_LOCUS32036</name>
</gene>
<organism evidence="2 5">
    <name type="scientific">Rotaria magnacalcarata</name>
    <dbReference type="NCBI Taxonomy" id="392030"/>
    <lineage>
        <taxon>Eukaryota</taxon>
        <taxon>Metazoa</taxon>
        <taxon>Spiralia</taxon>
        <taxon>Gnathifera</taxon>
        <taxon>Rotifera</taxon>
        <taxon>Eurotatoria</taxon>
        <taxon>Bdelloidea</taxon>
        <taxon>Philodinida</taxon>
        <taxon>Philodinidae</taxon>
        <taxon>Rotaria</taxon>
    </lineage>
</organism>
<evidence type="ECO:0000313" key="3">
    <source>
        <dbReference type="EMBL" id="CAF3851003.1"/>
    </source>
</evidence>
<dbReference type="EMBL" id="CAJNOV010008035">
    <property type="protein sequence ID" value="CAF1308534.1"/>
    <property type="molecule type" value="Genomic_DNA"/>
</dbReference>
<dbReference type="AlphaFoldDB" id="A0A816FFS5"/>
<name>A0A816FFS5_9BILA</name>
<dbReference type="Proteomes" id="UP000663855">
    <property type="component" value="Unassembled WGS sequence"/>
</dbReference>
<dbReference type="EMBL" id="CAJNOW010017863">
    <property type="protein sequence ID" value="CAF1660979.1"/>
    <property type="molecule type" value="Genomic_DNA"/>
</dbReference>
<protein>
    <submittedName>
        <fullName evidence="2">Uncharacterized protein</fullName>
    </submittedName>
</protein>
<reference evidence="2" key="1">
    <citation type="submission" date="2021-02" db="EMBL/GenBank/DDBJ databases">
        <authorList>
            <person name="Nowell W R."/>
        </authorList>
    </citation>
    <scope>NUCLEOTIDE SEQUENCE</scope>
</reference>
<accession>A0A816FFS5</accession>
<comment type="caution">
    <text evidence="2">The sequence shown here is derived from an EMBL/GenBank/DDBJ whole genome shotgun (WGS) entry which is preliminary data.</text>
</comment>
<evidence type="ECO:0000313" key="2">
    <source>
        <dbReference type="EMBL" id="CAF1660979.1"/>
    </source>
</evidence>
<dbReference type="EMBL" id="CAJOBH010001376">
    <property type="protein sequence ID" value="CAF3851003.1"/>
    <property type="molecule type" value="Genomic_DNA"/>
</dbReference>
<evidence type="ECO:0000313" key="5">
    <source>
        <dbReference type="Proteomes" id="UP000663834"/>
    </source>
</evidence>